<gene>
    <name evidence="2" type="ORF">MEDL_17075</name>
</gene>
<dbReference type="Proteomes" id="UP000683360">
    <property type="component" value="Unassembled WGS sequence"/>
</dbReference>
<dbReference type="AlphaFoldDB" id="A0A8S3RBN1"/>
<protein>
    <recommendedName>
        <fullName evidence="1">DZIP3-like HEPN domain-containing protein</fullName>
    </recommendedName>
</protein>
<keyword evidence="3" id="KW-1185">Reference proteome</keyword>
<evidence type="ECO:0000313" key="2">
    <source>
        <dbReference type="EMBL" id="CAG2202485.1"/>
    </source>
</evidence>
<proteinExistence type="predicted"/>
<organism evidence="2 3">
    <name type="scientific">Mytilus edulis</name>
    <name type="common">Blue mussel</name>
    <dbReference type="NCBI Taxonomy" id="6550"/>
    <lineage>
        <taxon>Eukaryota</taxon>
        <taxon>Metazoa</taxon>
        <taxon>Spiralia</taxon>
        <taxon>Lophotrochozoa</taxon>
        <taxon>Mollusca</taxon>
        <taxon>Bivalvia</taxon>
        <taxon>Autobranchia</taxon>
        <taxon>Pteriomorphia</taxon>
        <taxon>Mytilida</taxon>
        <taxon>Mytiloidea</taxon>
        <taxon>Mytilidae</taxon>
        <taxon>Mytilinae</taxon>
        <taxon>Mytilus</taxon>
    </lineage>
</organism>
<evidence type="ECO:0000259" key="1">
    <source>
        <dbReference type="Pfam" id="PF18738"/>
    </source>
</evidence>
<sequence length="184" mass="21440">MESISNDVNNYNVVQCTLTGISPLAVRKIFDRELHPVCLKSELSKERKKIQQLKNIRVLNQTQMDLLYPRGGIEPLSSTFDTSLMLCLLKHVANIDVYDQTPQPKDKIQSADLGRIRYYRNEFAHMNKSELSTESFNRIWTDLTEAIQRLGGPEMYSECLKLKQKLRIQIKEFLLRFSTRCKVQ</sequence>
<accession>A0A8S3RBN1</accession>
<dbReference type="InterPro" id="IPR041249">
    <property type="entry name" value="HEPN_DZIP3"/>
</dbReference>
<dbReference type="Pfam" id="PF18738">
    <property type="entry name" value="HEPN_DZIP3"/>
    <property type="match status" value="1"/>
</dbReference>
<dbReference type="EMBL" id="CAJPWZ010000891">
    <property type="protein sequence ID" value="CAG2202485.1"/>
    <property type="molecule type" value="Genomic_DNA"/>
</dbReference>
<reference evidence="2" key="1">
    <citation type="submission" date="2021-03" db="EMBL/GenBank/DDBJ databases">
        <authorList>
            <person name="Bekaert M."/>
        </authorList>
    </citation>
    <scope>NUCLEOTIDE SEQUENCE</scope>
</reference>
<evidence type="ECO:0000313" key="3">
    <source>
        <dbReference type="Proteomes" id="UP000683360"/>
    </source>
</evidence>
<dbReference type="OrthoDB" id="5958466at2759"/>
<name>A0A8S3RBN1_MYTED</name>
<comment type="caution">
    <text evidence="2">The sequence shown here is derived from an EMBL/GenBank/DDBJ whole genome shotgun (WGS) entry which is preliminary data.</text>
</comment>
<feature type="domain" description="DZIP3-like HEPN" evidence="1">
    <location>
        <begin position="39"/>
        <end position="165"/>
    </location>
</feature>